<organism evidence="1 2">
    <name type="scientific">Ceutorhynchus assimilis</name>
    <name type="common">cabbage seed weevil</name>
    <dbReference type="NCBI Taxonomy" id="467358"/>
    <lineage>
        <taxon>Eukaryota</taxon>
        <taxon>Metazoa</taxon>
        <taxon>Ecdysozoa</taxon>
        <taxon>Arthropoda</taxon>
        <taxon>Hexapoda</taxon>
        <taxon>Insecta</taxon>
        <taxon>Pterygota</taxon>
        <taxon>Neoptera</taxon>
        <taxon>Endopterygota</taxon>
        <taxon>Coleoptera</taxon>
        <taxon>Polyphaga</taxon>
        <taxon>Cucujiformia</taxon>
        <taxon>Curculionidae</taxon>
        <taxon>Ceutorhynchinae</taxon>
        <taxon>Ceutorhynchus</taxon>
    </lineage>
</organism>
<proteinExistence type="predicted"/>
<protein>
    <submittedName>
        <fullName evidence="1">Uncharacterized protein</fullName>
    </submittedName>
</protein>
<name>A0A9N9MAK1_9CUCU</name>
<reference evidence="1" key="1">
    <citation type="submission" date="2022-01" db="EMBL/GenBank/DDBJ databases">
        <authorList>
            <person name="King R."/>
        </authorList>
    </citation>
    <scope>NUCLEOTIDE SEQUENCE</scope>
</reference>
<gene>
    <name evidence="1" type="ORF">CEUTPL_LOCUS1525</name>
</gene>
<keyword evidence="2" id="KW-1185">Reference proteome</keyword>
<dbReference type="OrthoDB" id="1875751at2759"/>
<dbReference type="EMBL" id="OU892277">
    <property type="protein sequence ID" value="CAG9760804.1"/>
    <property type="molecule type" value="Genomic_DNA"/>
</dbReference>
<accession>A0A9N9MAK1</accession>
<evidence type="ECO:0000313" key="1">
    <source>
        <dbReference type="EMBL" id="CAG9760804.1"/>
    </source>
</evidence>
<dbReference type="Proteomes" id="UP001152799">
    <property type="component" value="Chromosome 1"/>
</dbReference>
<evidence type="ECO:0000313" key="2">
    <source>
        <dbReference type="Proteomes" id="UP001152799"/>
    </source>
</evidence>
<dbReference type="AlphaFoldDB" id="A0A9N9MAK1"/>
<sequence length="171" mass="19268">MESQNQELVAAGSPAEVPNDPGKMFIGGLSWQTSPGCCDDLGYFVIDLKILQLLELRSQLICATDSRQIFVSFRKYWISVKVDTVQVYVDQVALDAARASLGRYLDSTNCSSNKAYNASITSTAFRESCSRWMSLLRQNALQSQSLYYADLEAFPQKRHRSDSVLSIFTRW</sequence>